<reference evidence="2 3" key="1">
    <citation type="journal article" date="2024" name="J. Plant Pathol.">
        <title>Sequence and assembly of the genome of Seiridium unicorne, isolate CBS 538.82, causal agent of cypress canker disease.</title>
        <authorList>
            <person name="Scali E."/>
            <person name="Rocca G.D."/>
            <person name="Danti R."/>
            <person name="Garbelotto M."/>
            <person name="Barberini S."/>
            <person name="Baroncelli R."/>
            <person name="Emiliani G."/>
        </authorList>
    </citation>
    <scope>NUCLEOTIDE SEQUENCE [LARGE SCALE GENOMIC DNA]</scope>
    <source>
        <strain evidence="2 3">BM-138-508</strain>
    </source>
</reference>
<accession>A0ABR2VCK4</accession>
<name>A0ABR2VCK4_9PEZI</name>
<organism evidence="2 3">
    <name type="scientific">Seiridium unicorne</name>
    <dbReference type="NCBI Taxonomy" id="138068"/>
    <lineage>
        <taxon>Eukaryota</taxon>
        <taxon>Fungi</taxon>
        <taxon>Dikarya</taxon>
        <taxon>Ascomycota</taxon>
        <taxon>Pezizomycotina</taxon>
        <taxon>Sordariomycetes</taxon>
        <taxon>Xylariomycetidae</taxon>
        <taxon>Amphisphaeriales</taxon>
        <taxon>Sporocadaceae</taxon>
        <taxon>Seiridium</taxon>
    </lineage>
</organism>
<keyword evidence="3" id="KW-1185">Reference proteome</keyword>
<sequence length="1105" mass="124508">MDDFAENSFCSLCGLLIEPHDGTPIDEGTRLPWNFEVRAIRTVNSYHEPLVTGVGYLNFHREVCADLRTDSHCSSPDADLEVHELGRGPRNYWCFPVHETCWSFLRCRVEPRGQNIEPSRIARHLFAIFYNTPTTGARVLLPGHDYGGASLFQNPSSPPDNIIAQVYDSMYYYLNHDPNDEFDFDFDFDQKETHISKDLAELSLFDSDDSEDVFRDLPSEIIMLILSRLPSGSIGSLRLASRSVAAAARPSLLTQSFWSSRFRGEHEMAFVFANRTSNLPPEPINWRRLYTMAKAMLRRPKTYPGFQNRYRIWRALDYILPALNLRLGNEANIATTPYHDNIMIPRGHQSPMASGELTYESTESVLRESGASIELDAGCRLFESHILDWTKVAGIDNVTLGVSLISHGERAFLSGMRILSKSSAIPSRSVEVARAGFINLENEQLVDLNTRETLKAVKVRVTILGIVGLSLDLEGSNGTHPHELGDFGRAEAESGVAELQCGTKLSNIKFLFGLDAWKLVALQLYREDLEISNNPSHTKGGNGLAASEIWSPTIPTRLCPKWNSPEAFPPQSFNMCLHVDFGGPNGELIGSLSMVNIFMGESPRVFFGFSFVYDNGTERLFGQRSYRLRSAKTYPCIMKSFTIAGNKGEVIEEFVTSYSRKDDVIQAISIRTSFKRSGVFRLFGAQTYEEKSRITRIKTMASTPGQNILGFFVKLKSPGAFIRDLVVDFSEPAHQSEFQSSPEAEVLLTTPPKHLDSAREISAYMGGFAFVSADLTGLRRIHISTGKEGFSRSHGHISGLQLEYADGKDPVLVGQWIKRCDTLELEPDDHLVEITTWHRIINRFSRVKFGPIVSIAFVTSKGFHMAQPQRGHFDDVVCLKYRENVYEELETIAWGYNYQWDHVRILCVPKPNKRSKRVIMAPIAREVPQWAVREKILTLEEKPDGSPDPVELVRVTFKPLSDEPSGISFMYRSGKLQTVGAEGERPYDQQLEDGERLIRMDVGILRANRLGSITFHTDKNRVLTFMHENQRVRAVNLVKAVEVHLLQRSIAFEPDERLKAMFQVPEAAGDFVGLWAIPERRGGCLKYPMFGPFFEADVDEAGVDH</sequence>
<evidence type="ECO:0000313" key="2">
    <source>
        <dbReference type="EMBL" id="KAK9424652.1"/>
    </source>
</evidence>
<gene>
    <name evidence="2" type="ORF">SUNI508_03528</name>
</gene>
<dbReference type="Proteomes" id="UP001408356">
    <property type="component" value="Unassembled WGS sequence"/>
</dbReference>
<dbReference type="InterPro" id="IPR036047">
    <property type="entry name" value="F-box-like_dom_sf"/>
</dbReference>
<dbReference type="InterPro" id="IPR001810">
    <property type="entry name" value="F-box_dom"/>
</dbReference>
<dbReference type="InterPro" id="IPR036404">
    <property type="entry name" value="Jacalin-like_lectin_dom_sf"/>
</dbReference>
<dbReference type="SUPFAM" id="SSF51101">
    <property type="entry name" value="Mannose-binding lectins"/>
    <property type="match status" value="1"/>
</dbReference>
<dbReference type="SUPFAM" id="SSF81383">
    <property type="entry name" value="F-box domain"/>
    <property type="match status" value="1"/>
</dbReference>
<dbReference type="EMBL" id="JARVKF010000035">
    <property type="protein sequence ID" value="KAK9424652.1"/>
    <property type="molecule type" value="Genomic_DNA"/>
</dbReference>
<comment type="caution">
    <text evidence="2">The sequence shown here is derived from an EMBL/GenBank/DDBJ whole genome shotgun (WGS) entry which is preliminary data.</text>
</comment>
<evidence type="ECO:0000259" key="1">
    <source>
        <dbReference type="PROSITE" id="PS50181"/>
    </source>
</evidence>
<protein>
    <recommendedName>
        <fullName evidence="1">F-box domain-containing protein</fullName>
    </recommendedName>
</protein>
<feature type="domain" description="F-box" evidence="1">
    <location>
        <begin position="211"/>
        <end position="261"/>
    </location>
</feature>
<proteinExistence type="predicted"/>
<evidence type="ECO:0000313" key="3">
    <source>
        <dbReference type="Proteomes" id="UP001408356"/>
    </source>
</evidence>
<dbReference type="PROSITE" id="PS50181">
    <property type="entry name" value="FBOX"/>
    <property type="match status" value="1"/>
</dbReference>